<proteinExistence type="predicted"/>
<dbReference type="InterPro" id="IPR051493">
    <property type="entry name" value="CHD"/>
</dbReference>
<dbReference type="InterPro" id="IPR027417">
    <property type="entry name" value="P-loop_NTPase"/>
</dbReference>
<dbReference type="Gene3D" id="3.40.50.10810">
    <property type="entry name" value="Tandem AAA-ATPase domain"/>
    <property type="match status" value="1"/>
</dbReference>
<organism evidence="2 3">
    <name type="scientific">Eschrichtius robustus</name>
    <name type="common">California gray whale</name>
    <name type="synonym">Eschrichtius gibbosus</name>
    <dbReference type="NCBI Taxonomy" id="9764"/>
    <lineage>
        <taxon>Eukaryota</taxon>
        <taxon>Metazoa</taxon>
        <taxon>Chordata</taxon>
        <taxon>Craniata</taxon>
        <taxon>Vertebrata</taxon>
        <taxon>Euteleostomi</taxon>
        <taxon>Mammalia</taxon>
        <taxon>Eutheria</taxon>
        <taxon>Laurasiatheria</taxon>
        <taxon>Artiodactyla</taxon>
        <taxon>Whippomorpha</taxon>
        <taxon>Cetacea</taxon>
        <taxon>Mysticeti</taxon>
        <taxon>Eschrichtiidae</taxon>
        <taxon>Eschrichtius</taxon>
    </lineage>
</organism>
<keyword evidence="3" id="KW-1185">Reference proteome</keyword>
<accession>A0AB34HW55</accession>
<dbReference type="PROSITE" id="PS51192">
    <property type="entry name" value="HELICASE_ATP_BIND_1"/>
    <property type="match status" value="1"/>
</dbReference>
<dbReference type="Proteomes" id="UP001159641">
    <property type="component" value="Unassembled WGS sequence"/>
</dbReference>
<name>A0AB34HW55_ESCRO</name>
<comment type="caution">
    <text evidence="2">The sequence shown here is derived from an EMBL/GenBank/DDBJ whole genome shotgun (WGS) entry which is preliminary data.</text>
</comment>
<dbReference type="PANTHER" id="PTHR46850">
    <property type="entry name" value="CHROMODOMAIN-HELICASE-DNA-BINDING PROTEIN 9"/>
    <property type="match status" value="1"/>
</dbReference>
<gene>
    <name evidence="2" type="ORF">J1605_001882</name>
</gene>
<sequence length="191" mass="22231">MNPTVLCLNPAQPVTHYLVKWCSLPYEDSTWELRQDIDQAKIEEFEKLLSREPERERVGRVIKGSYKFHAIITTFEMILTDCPELRNIPWRCVVIDEAHRLKNRNCKLLEGLKLMDLEHKVLLTGTPLQNTVEELFSLLHFLEPGRFPSETTFMQEFGDLKTEEQKVQLLNGRVVPTWNCLNTAHEVVAVV</sequence>
<dbReference type="AlphaFoldDB" id="A0AB34HW55"/>
<dbReference type="InterPro" id="IPR014001">
    <property type="entry name" value="Helicase_ATP-bd"/>
</dbReference>
<dbReference type="Pfam" id="PF00385">
    <property type="entry name" value="Chromo"/>
    <property type="match status" value="1"/>
</dbReference>
<reference evidence="2 3" key="1">
    <citation type="submission" date="2022-11" db="EMBL/GenBank/DDBJ databases">
        <title>Whole genome sequence of Eschrichtius robustus ER-17-0199.</title>
        <authorList>
            <person name="Bruniche-Olsen A."/>
            <person name="Black A.N."/>
            <person name="Fields C.J."/>
            <person name="Walden K."/>
            <person name="Dewoody J.A."/>
        </authorList>
    </citation>
    <scope>NUCLEOTIDE SEQUENCE [LARGE SCALE GENOMIC DNA]</scope>
    <source>
        <strain evidence="2">ER-17-0199</strain>
        <tissue evidence="2">Blubber</tissue>
    </source>
</reference>
<evidence type="ECO:0000259" key="1">
    <source>
        <dbReference type="PROSITE" id="PS51192"/>
    </source>
</evidence>
<protein>
    <recommendedName>
        <fullName evidence="1">Helicase ATP-binding domain-containing protein</fullName>
    </recommendedName>
</protein>
<dbReference type="InterPro" id="IPR016197">
    <property type="entry name" value="Chromo-like_dom_sf"/>
</dbReference>
<dbReference type="PANTHER" id="PTHR46850:SF1">
    <property type="entry name" value="CHROMODOMAIN-HELICASE-DNA-BINDING PROTEIN 9"/>
    <property type="match status" value="1"/>
</dbReference>
<dbReference type="EMBL" id="JAIQCJ010000270">
    <property type="protein sequence ID" value="KAJ8797072.1"/>
    <property type="molecule type" value="Genomic_DNA"/>
</dbReference>
<dbReference type="InterPro" id="IPR038718">
    <property type="entry name" value="SNF2-like_sf"/>
</dbReference>
<dbReference type="InterPro" id="IPR000330">
    <property type="entry name" value="SNF2_N"/>
</dbReference>
<dbReference type="GO" id="GO:0005524">
    <property type="term" value="F:ATP binding"/>
    <property type="evidence" value="ECO:0007669"/>
    <property type="project" value="InterPro"/>
</dbReference>
<dbReference type="InterPro" id="IPR023780">
    <property type="entry name" value="Chromo_domain"/>
</dbReference>
<evidence type="ECO:0000313" key="2">
    <source>
        <dbReference type="EMBL" id="KAJ8797072.1"/>
    </source>
</evidence>
<dbReference type="Pfam" id="PF00176">
    <property type="entry name" value="SNF2-rel_dom"/>
    <property type="match status" value="1"/>
</dbReference>
<dbReference type="SUPFAM" id="SSF52540">
    <property type="entry name" value="P-loop containing nucleoside triphosphate hydrolases"/>
    <property type="match status" value="1"/>
</dbReference>
<evidence type="ECO:0000313" key="3">
    <source>
        <dbReference type="Proteomes" id="UP001159641"/>
    </source>
</evidence>
<feature type="domain" description="Helicase ATP-binding" evidence="1">
    <location>
        <begin position="43"/>
        <end position="145"/>
    </location>
</feature>
<dbReference type="SUPFAM" id="SSF54160">
    <property type="entry name" value="Chromo domain-like"/>
    <property type="match status" value="1"/>
</dbReference>